<dbReference type="SUPFAM" id="SSF55008">
    <property type="entry name" value="HMA, heavy metal-associated domain"/>
    <property type="match status" value="1"/>
</dbReference>
<evidence type="ECO:0000256" key="1">
    <source>
        <dbReference type="ARBA" id="ARBA00022723"/>
    </source>
</evidence>
<dbReference type="GeneID" id="57067664"/>
<evidence type="ECO:0000259" key="2">
    <source>
        <dbReference type="PROSITE" id="PS50846"/>
    </source>
</evidence>
<evidence type="ECO:0000313" key="3">
    <source>
        <dbReference type="EMBL" id="NEW32373.1"/>
    </source>
</evidence>
<protein>
    <submittedName>
        <fullName evidence="3">Heavy-metal-associated domain-containing protein</fullName>
    </submittedName>
</protein>
<sequence length="73" mass="7162">MSTTTTTSTYVVSGMSCGSCVGKVSAGLEKLSGIDDVGIDLTSGAVTVTGASAADAALIQATVENLGYELVQS</sequence>
<proteinExistence type="predicted"/>
<reference evidence="3 4" key="1">
    <citation type="submission" date="2020-01" db="EMBL/GenBank/DDBJ databases">
        <title>Genetics and antimicrobial susceptibilities of Nocardia species isolated from the soil; a comparison with species isolated from humans.</title>
        <authorList>
            <person name="Carrasco G."/>
            <person name="Monzon S."/>
            <person name="Sansegundo M."/>
            <person name="Garcia E."/>
            <person name="Garrido N."/>
            <person name="Medina M.J."/>
            <person name="Villalon P."/>
            <person name="Ramirez-Arocha A.C."/>
            <person name="Jimenez P."/>
            <person name="Cuesta I."/>
            <person name="Valdezate S."/>
        </authorList>
    </citation>
    <scope>NUCLEOTIDE SEQUENCE [LARGE SCALE GENOMIC DNA]</scope>
    <source>
        <strain evidence="3 4">CNM20110626</strain>
    </source>
</reference>
<accession>A0A2L2JLW8</accession>
<dbReference type="PROSITE" id="PS50846">
    <property type="entry name" value="HMA_2"/>
    <property type="match status" value="1"/>
</dbReference>
<dbReference type="RefSeq" id="WP_054811672.1">
    <property type="nucleotide sequence ID" value="NZ_CP026746.1"/>
</dbReference>
<name>A0A2L2JLW8_9NOCA</name>
<feature type="domain" description="HMA" evidence="2">
    <location>
        <begin position="6"/>
        <end position="71"/>
    </location>
</feature>
<dbReference type="PROSITE" id="PS01047">
    <property type="entry name" value="HMA_1"/>
    <property type="match status" value="1"/>
</dbReference>
<comment type="caution">
    <text evidence="3">The sequence shown here is derived from an EMBL/GenBank/DDBJ whole genome shotgun (WGS) entry which is preliminary data.</text>
</comment>
<gene>
    <name evidence="3" type="ORF">GV791_07340</name>
</gene>
<dbReference type="InterPro" id="IPR017969">
    <property type="entry name" value="Heavy-metal-associated_CS"/>
</dbReference>
<dbReference type="Proteomes" id="UP000471166">
    <property type="component" value="Unassembled WGS sequence"/>
</dbReference>
<organism evidence="3 4">
    <name type="scientific">Nocardia cyriacigeorgica</name>
    <dbReference type="NCBI Taxonomy" id="135487"/>
    <lineage>
        <taxon>Bacteria</taxon>
        <taxon>Bacillati</taxon>
        <taxon>Actinomycetota</taxon>
        <taxon>Actinomycetes</taxon>
        <taxon>Mycobacteriales</taxon>
        <taxon>Nocardiaceae</taxon>
        <taxon>Nocardia</taxon>
    </lineage>
</organism>
<dbReference type="Gene3D" id="3.30.70.100">
    <property type="match status" value="1"/>
</dbReference>
<dbReference type="GO" id="GO:0046872">
    <property type="term" value="F:metal ion binding"/>
    <property type="evidence" value="ECO:0007669"/>
    <property type="project" value="UniProtKB-KW"/>
</dbReference>
<evidence type="ECO:0000313" key="4">
    <source>
        <dbReference type="Proteomes" id="UP000471166"/>
    </source>
</evidence>
<dbReference type="CDD" id="cd00371">
    <property type="entry name" value="HMA"/>
    <property type="match status" value="1"/>
</dbReference>
<dbReference type="Pfam" id="PF00403">
    <property type="entry name" value="HMA"/>
    <property type="match status" value="1"/>
</dbReference>
<dbReference type="InterPro" id="IPR006121">
    <property type="entry name" value="HMA_dom"/>
</dbReference>
<dbReference type="AlphaFoldDB" id="A0A2L2JLW8"/>
<dbReference type="InterPro" id="IPR036163">
    <property type="entry name" value="HMA_dom_sf"/>
</dbReference>
<keyword evidence="1" id="KW-0479">Metal-binding</keyword>
<dbReference type="EMBL" id="JAAGVB010000008">
    <property type="protein sequence ID" value="NEW32373.1"/>
    <property type="molecule type" value="Genomic_DNA"/>
</dbReference>